<proteinExistence type="inferred from homology"/>
<evidence type="ECO:0000256" key="6">
    <source>
        <dbReference type="SAM" id="SignalP"/>
    </source>
</evidence>
<keyword evidence="3" id="KW-0964">Secreted</keyword>
<feature type="compositionally biased region" description="Low complexity" evidence="5">
    <location>
        <begin position="94"/>
        <end position="157"/>
    </location>
</feature>
<feature type="compositionally biased region" description="Acidic residues" evidence="5">
    <location>
        <begin position="158"/>
        <end position="172"/>
    </location>
</feature>
<feature type="compositionally biased region" description="Low complexity" evidence="5">
    <location>
        <begin position="173"/>
        <end position="216"/>
    </location>
</feature>
<evidence type="ECO:0000259" key="7">
    <source>
        <dbReference type="PROSITE" id="PS51752"/>
    </source>
</evidence>
<dbReference type="InterPro" id="IPR001229">
    <property type="entry name" value="Jacalin-like_lectin_dom"/>
</dbReference>
<evidence type="ECO:0000256" key="5">
    <source>
        <dbReference type="SAM" id="MobiDB-lite"/>
    </source>
</evidence>
<keyword evidence="6" id="KW-0732">Signal</keyword>
<organism evidence="9 10">
    <name type="scientific">Phytophthora cactorum</name>
    <dbReference type="NCBI Taxonomy" id="29920"/>
    <lineage>
        <taxon>Eukaryota</taxon>
        <taxon>Sar</taxon>
        <taxon>Stramenopiles</taxon>
        <taxon>Oomycota</taxon>
        <taxon>Peronosporomycetes</taxon>
        <taxon>Peronosporales</taxon>
        <taxon>Peronosporaceae</taxon>
        <taxon>Phytophthora</taxon>
    </lineage>
</organism>
<dbReference type="OrthoDB" id="147163at2759"/>
<protein>
    <recommendedName>
        <fullName evidence="7">Jacalin-type lectin domain-containing protein</fullName>
    </recommendedName>
</protein>
<name>A0A8T1USN9_9STRA</name>
<feature type="domain" description="Jacalin-type lectin" evidence="7">
    <location>
        <begin position="410"/>
        <end position="551"/>
    </location>
</feature>
<comment type="caution">
    <text evidence="9">The sequence shown here is derived from an EMBL/GenBank/DDBJ whole genome shotgun (WGS) entry which is preliminary data.</text>
</comment>
<comment type="similarity">
    <text evidence="2">Belongs to the Necrosis inducing protein (NPP1) family.</text>
</comment>
<dbReference type="Proteomes" id="UP000760860">
    <property type="component" value="Unassembled WGS sequence"/>
</dbReference>
<reference evidence="9" key="2">
    <citation type="submission" date="2021-01" db="EMBL/GenBank/DDBJ databases">
        <title>Phytophthora aleatoria, a newly-described species from Pinus radiata is distinct from Phytophthora cactorum isolates based on comparative genomics.</title>
        <authorList>
            <person name="Mcdougal R."/>
            <person name="Panda P."/>
            <person name="Williams N."/>
            <person name="Studholme D.J."/>
        </authorList>
    </citation>
    <scope>NUCLEOTIDE SEQUENCE</scope>
    <source>
        <strain evidence="9">NZFS 3830</strain>
    </source>
</reference>
<evidence type="ECO:0000256" key="1">
    <source>
        <dbReference type="ARBA" id="ARBA00004613"/>
    </source>
</evidence>
<evidence type="ECO:0000256" key="2">
    <source>
        <dbReference type="ARBA" id="ARBA00009520"/>
    </source>
</evidence>
<dbReference type="VEuPathDB" id="FungiDB:PC110_g9305"/>
<feature type="compositionally biased region" description="Low complexity" evidence="5">
    <location>
        <begin position="371"/>
        <end position="383"/>
    </location>
</feature>
<feature type="compositionally biased region" description="Low complexity" evidence="5">
    <location>
        <begin position="75"/>
        <end position="86"/>
    </location>
</feature>
<feature type="compositionally biased region" description="Low complexity" evidence="5">
    <location>
        <begin position="240"/>
        <end position="277"/>
    </location>
</feature>
<feature type="region of interest" description="Disordered" evidence="5">
    <location>
        <begin position="30"/>
        <end position="433"/>
    </location>
</feature>
<gene>
    <name evidence="9" type="ORF">JG687_00004647</name>
    <name evidence="8" type="ORF">PC129_g8430</name>
</gene>
<dbReference type="Pfam" id="PF05630">
    <property type="entry name" value="NPP1"/>
    <property type="match status" value="1"/>
</dbReference>
<dbReference type="InterPro" id="IPR008701">
    <property type="entry name" value="NPP1"/>
</dbReference>
<dbReference type="SMART" id="SM00915">
    <property type="entry name" value="Jacalin"/>
    <property type="match status" value="1"/>
</dbReference>
<feature type="compositionally biased region" description="Low complexity" evidence="5">
    <location>
        <begin position="287"/>
        <end position="307"/>
    </location>
</feature>
<feature type="compositionally biased region" description="Pro residues" evidence="5">
    <location>
        <begin position="384"/>
        <end position="402"/>
    </location>
</feature>
<sequence>MKLIALLSVAIVSLATAQKLQVDKATSLNETQEQQQQMPVISGDGSGSLLDSTSGSQDLSASTSASGSWGDFFVGDSDSASASDESASSEETSEASVESSSGSESSATTSLSASGDVSGFESSSSGESDLGSLPDTTSESQAASAATSASGSYGGSDADSDAASESSEESDSSSDASASSTTTSLSASASGDASGSVSSGSNKMGLDSLLDSASGSQEEGASKGASGSTDDVFDSDSEAESASSASDDSGSSSETSAASLPASSSGDASGFAASGSGEIDQSKSETQEGSTATSASESSSETESNAALQESAASEDNGSSTTPLSASASGSASSFSDQSSPVYSTSGSQDASDSTSASGSSTDVNVGDSDSASTSEESGSSGSPPTPAPTEAPTPAPAPTTPPISVDDSVQLSESFGGPHGNEFSDERAATSGQTVASITIRAGERVDGVILDITAPVAITLNHGGGGGNPNTLTLGPGEYITSMEAHWGEKKGHTRIFYLRFGTSAGNSVEGGSMTDSKATVTAPDGFQLGGFFGRDGDEIDLLGAIWTSIVPITPAPGAPTPAPTPWVEKIIDHDAVVPFKQPEPVTISEKAAIKFKPQLHITNGCHAYPAVNAIGETSGGLKTKGAPSAGCKGSGWGSQVYGRSSWYNGVWAIMYSWYFPKDSPSTGLGHRHDWEHVIVWIDNPEIAEPKILAVTPSAHSGYSAQVPPDANKVEGTSVKVKYLSKWPINHALESTGEGGDYQDLIMWGQMTDAAREGLSRTSFGDANVPMNDGNFESKLGRAWPFK</sequence>
<dbReference type="Pfam" id="PF01419">
    <property type="entry name" value="Jacalin"/>
    <property type="match status" value="1"/>
</dbReference>
<feature type="compositionally biased region" description="Polar residues" evidence="5">
    <location>
        <begin position="30"/>
        <end position="39"/>
    </location>
</feature>
<accession>A0A8T1USN9</accession>
<feature type="signal peptide" evidence="6">
    <location>
        <begin position="1"/>
        <end position="17"/>
    </location>
</feature>
<feature type="chain" id="PRO_5035708625" description="Jacalin-type lectin domain-containing protein" evidence="6">
    <location>
        <begin position="18"/>
        <end position="789"/>
    </location>
</feature>
<dbReference type="PROSITE" id="PS51752">
    <property type="entry name" value="JACALIN_LECTIN"/>
    <property type="match status" value="1"/>
</dbReference>
<dbReference type="EMBL" id="RCMV01000245">
    <property type="protein sequence ID" value="KAG3220836.1"/>
    <property type="molecule type" value="Genomic_DNA"/>
</dbReference>
<dbReference type="AlphaFoldDB" id="A0A8T1USN9"/>
<dbReference type="Proteomes" id="UP000688947">
    <property type="component" value="Unassembled WGS sequence"/>
</dbReference>
<feature type="compositionally biased region" description="Low complexity" evidence="5">
    <location>
        <begin position="319"/>
        <end position="363"/>
    </location>
</feature>
<comment type="subcellular location">
    <subcellularLocation>
        <location evidence="1">Secreted</location>
    </subcellularLocation>
</comment>
<reference evidence="8" key="1">
    <citation type="submission" date="2018-05" db="EMBL/GenBank/DDBJ databases">
        <title>Effector identification in a new, highly contiguous assembly of the strawberry crown rot pathogen Phytophthora cactorum.</title>
        <authorList>
            <person name="Armitage A.D."/>
            <person name="Nellist C.F."/>
            <person name="Bates H."/>
            <person name="Vickerstaff R.J."/>
            <person name="Harrison R.J."/>
        </authorList>
    </citation>
    <scope>NUCLEOTIDE SEQUENCE</scope>
    <source>
        <strain evidence="8">P421</strain>
    </source>
</reference>
<dbReference type="PANTHER" id="PTHR33657:SF8">
    <property type="entry name" value="DOMAIN PROTEIN, PUTATIVE (AFU_ORTHOLOGUE AFUA_5G00600)-RELATED"/>
    <property type="match status" value="1"/>
</dbReference>
<dbReference type="GO" id="GO:0005576">
    <property type="term" value="C:extracellular region"/>
    <property type="evidence" value="ECO:0007669"/>
    <property type="project" value="UniProtKB-SubCell"/>
</dbReference>
<keyword evidence="4" id="KW-0843">Virulence</keyword>
<evidence type="ECO:0000256" key="4">
    <source>
        <dbReference type="ARBA" id="ARBA00023026"/>
    </source>
</evidence>
<evidence type="ECO:0000256" key="3">
    <source>
        <dbReference type="ARBA" id="ARBA00022525"/>
    </source>
</evidence>
<evidence type="ECO:0000313" key="8">
    <source>
        <dbReference type="EMBL" id="KAG3220836.1"/>
    </source>
</evidence>
<evidence type="ECO:0000313" key="10">
    <source>
        <dbReference type="Proteomes" id="UP000688947"/>
    </source>
</evidence>
<feature type="compositionally biased region" description="Low complexity" evidence="5">
    <location>
        <begin position="47"/>
        <end position="60"/>
    </location>
</feature>
<dbReference type="EMBL" id="JAENGZ010000163">
    <property type="protein sequence ID" value="KAG6966826.1"/>
    <property type="molecule type" value="Genomic_DNA"/>
</dbReference>
<dbReference type="PANTHER" id="PTHR33657">
    <property type="entry name" value="DOMAIN PROTEIN, PUTATIVE (AFU_ORTHOLOGUE AFUA_5G00600)-RELATED"/>
    <property type="match status" value="1"/>
</dbReference>
<evidence type="ECO:0000313" key="9">
    <source>
        <dbReference type="EMBL" id="KAG6966826.1"/>
    </source>
</evidence>